<sequence length="45" mass="4664">MASISRVETQLGVKPAPVMASFSSRGPNLLDPSILKPDITAPGVD</sequence>
<dbReference type="PANTHER" id="PTHR10795">
    <property type="entry name" value="PROPROTEIN CONVERTASE SUBTILISIN/KEXIN"/>
    <property type="match status" value="1"/>
</dbReference>
<feature type="region of interest" description="Disordered" evidence="5">
    <location>
        <begin position="1"/>
        <end position="45"/>
    </location>
</feature>
<comment type="subcellular location">
    <subcellularLocation>
        <location evidence="1">Secreted</location>
    </subcellularLocation>
</comment>
<evidence type="ECO:0000313" key="6">
    <source>
        <dbReference type="EMBL" id="MCI47299.1"/>
    </source>
</evidence>
<keyword evidence="6" id="KW-0645">Protease</keyword>
<name>A0A392SF69_9FABA</name>
<proteinExistence type="inferred from homology"/>
<evidence type="ECO:0000313" key="7">
    <source>
        <dbReference type="Proteomes" id="UP000265520"/>
    </source>
</evidence>
<dbReference type="GO" id="GO:0005576">
    <property type="term" value="C:extracellular region"/>
    <property type="evidence" value="ECO:0007669"/>
    <property type="project" value="UniProtKB-SubCell"/>
</dbReference>
<dbReference type="GO" id="GO:0006508">
    <property type="term" value="P:proteolysis"/>
    <property type="evidence" value="ECO:0007669"/>
    <property type="project" value="UniProtKB-KW"/>
</dbReference>
<comment type="similarity">
    <text evidence="2 4">Belongs to the peptidase S8 family.</text>
</comment>
<keyword evidence="6" id="KW-0378">Hydrolase</keyword>
<feature type="non-terminal residue" evidence="6">
    <location>
        <position position="45"/>
    </location>
</feature>
<dbReference type="PROSITE" id="PS51892">
    <property type="entry name" value="SUBTILASE"/>
    <property type="match status" value="1"/>
</dbReference>
<dbReference type="Proteomes" id="UP000265520">
    <property type="component" value="Unassembled WGS sequence"/>
</dbReference>
<evidence type="ECO:0000256" key="3">
    <source>
        <dbReference type="ARBA" id="ARBA00022729"/>
    </source>
</evidence>
<evidence type="ECO:0000256" key="1">
    <source>
        <dbReference type="ARBA" id="ARBA00004613"/>
    </source>
</evidence>
<dbReference type="Gene3D" id="3.50.30.30">
    <property type="match status" value="1"/>
</dbReference>
<evidence type="ECO:0000256" key="2">
    <source>
        <dbReference type="ARBA" id="ARBA00011073"/>
    </source>
</evidence>
<dbReference type="SUPFAM" id="SSF52743">
    <property type="entry name" value="Subtilisin-like"/>
    <property type="match status" value="1"/>
</dbReference>
<comment type="caution">
    <text evidence="6">The sequence shown here is derived from an EMBL/GenBank/DDBJ whole genome shotgun (WGS) entry which is preliminary data.</text>
</comment>
<keyword evidence="3" id="KW-0732">Signal</keyword>
<keyword evidence="7" id="KW-1185">Reference proteome</keyword>
<evidence type="ECO:0000256" key="5">
    <source>
        <dbReference type="SAM" id="MobiDB-lite"/>
    </source>
</evidence>
<accession>A0A392SF69</accession>
<dbReference type="InterPro" id="IPR036852">
    <property type="entry name" value="Peptidase_S8/S53_dom_sf"/>
</dbReference>
<organism evidence="6 7">
    <name type="scientific">Trifolium medium</name>
    <dbReference type="NCBI Taxonomy" id="97028"/>
    <lineage>
        <taxon>Eukaryota</taxon>
        <taxon>Viridiplantae</taxon>
        <taxon>Streptophyta</taxon>
        <taxon>Embryophyta</taxon>
        <taxon>Tracheophyta</taxon>
        <taxon>Spermatophyta</taxon>
        <taxon>Magnoliopsida</taxon>
        <taxon>eudicotyledons</taxon>
        <taxon>Gunneridae</taxon>
        <taxon>Pentapetalae</taxon>
        <taxon>rosids</taxon>
        <taxon>fabids</taxon>
        <taxon>Fabales</taxon>
        <taxon>Fabaceae</taxon>
        <taxon>Papilionoideae</taxon>
        <taxon>50 kb inversion clade</taxon>
        <taxon>NPAAA clade</taxon>
        <taxon>Hologalegina</taxon>
        <taxon>IRL clade</taxon>
        <taxon>Trifolieae</taxon>
        <taxon>Trifolium</taxon>
    </lineage>
</organism>
<evidence type="ECO:0000256" key="4">
    <source>
        <dbReference type="PROSITE-ProRule" id="PRU01240"/>
    </source>
</evidence>
<protein>
    <submittedName>
        <fullName evidence="6">Subtilisin-like protease-like</fullName>
    </submittedName>
</protein>
<dbReference type="InterPro" id="IPR045051">
    <property type="entry name" value="SBT"/>
</dbReference>
<comment type="caution">
    <text evidence="4">Lacks conserved residue(s) required for the propagation of feature annotation.</text>
</comment>
<dbReference type="GO" id="GO:0004252">
    <property type="term" value="F:serine-type endopeptidase activity"/>
    <property type="evidence" value="ECO:0007669"/>
    <property type="project" value="InterPro"/>
</dbReference>
<dbReference type="Gene3D" id="3.40.50.200">
    <property type="entry name" value="Peptidase S8/S53 domain"/>
    <property type="match status" value="1"/>
</dbReference>
<dbReference type="AlphaFoldDB" id="A0A392SF69"/>
<dbReference type="EMBL" id="LXQA010370475">
    <property type="protein sequence ID" value="MCI47299.1"/>
    <property type="molecule type" value="Genomic_DNA"/>
</dbReference>
<reference evidence="6 7" key="1">
    <citation type="journal article" date="2018" name="Front. Plant Sci.">
        <title>Red Clover (Trifolium pratense) and Zigzag Clover (T. medium) - A Picture of Genomic Similarities and Differences.</title>
        <authorList>
            <person name="Dluhosova J."/>
            <person name="Istvanek J."/>
            <person name="Nedelnik J."/>
            <person name="Repkova J."/>
        </authorList>
    </citation>
    <scope>NUCLEOTIDE SEQUENCE [LARGE SCALE GENOMIC DNA]</scope>
    <source>
        <strain evidence="7">cv. 10/8</strain>
        <tissue evidence="6">Leaf</tissue>
    </source>
</reference>